<dbReference type="PANTHER" id="PTHR12352:SF3">
    <property type="entry name" value="NIDOGEN-2"/>
    <property type="match status" value="1"/>
</dbReference>
<name>A0AAV2B4D5_9ARAC</name>
<evidence type="ECO:0000256" key="2">
    <source>
        <dbReference type="ARBA" id="ARBA00022525"/>
    </source>
</evidence>
<dbReference type="InterPro" id="IPR036857">
    <property type="entry name" value="Thyroglobulin_1_sf"/>
</dbReference>
<organism evidence="7 8">
    <name type="scientific">Larinioides sclopetarius</name>
    <dbReference type="NCBI Taxonomy" id="280406"/>
    <lineage>
        <taxon>Eukaryota</taxon>
        <taxon>Metazoa</taxon>
        <taxon>Ecdysozoa</taxon>
        <taxon>Arthropoda</taxon>
        <taxon>Chelicerata</taxon>
        <taxon>Arachnida</taxon>
        <taxon>Araneae</taxon>
        <taxon>Araneomorphae</taxon>
        <taxon>Entelegynae</taxon>
        <taxon>Araneoidea</taxon>
        <taxon>Araneidae</taxon>
        <taxon>Larinioides</taxon>
    </lineage>
</organism>
<feature type="domain" description="Thyroglobulin type-1" evidence="6">
    <location>
        <begin position="263"/>
        <end position="344"/>
    </location>
</feature>
<evidence type="ECO:0000313" key="7">
    <source>
        <dbReference type="EMBL" id="CAL1291103.1"/>
    </source>
</evidence>
<dbReference type="SUPFAM" id="SSF57610">
    <property type="entry name" value="Thyroglobulin type-1 domain"/>
    <property type="match status" value="4"/>
</dbReference>
<keyword evidence="8" id="KW-1185">Reference proteome</keyword>
<dbReference type="GO" id="GO:0007160">
    <property type="term" value="P:cell-matrix adhesion"/>
    <property type="evidence" value="ECO:0007669"/>
    <property type="project" value="TreeGrafter"/>
</dbReference>
<dbReference type="Proteomes" id="UP001497382">
    <property type="component" value="Unassembled WGS sequence"/>
</dbReference>
<accession>A0AAV2B4D5</accession>
<dbReference type="GO" id="GO:0005604">
    <property type="term" value="C:basement membrane"/>
    <property type="evidence" value="ECO:0007669"/>
    <property type="project" value="TreeGrafter"/>
</dbReference>
<feature type="domain" description="Thyroglobulin type-1" evidence="6">
    <location>
        <begin position="118"/>
        <end position="186"/>
    </location>
</feature>
<dbReference type="EMBL" id="CAXIEN010000274">
    <property type="protein sequence ID" value="CAL1291103.1"/>
    <property type="molecule type" value="Genomic_DNA"/>
</dbReference>
<dbReference type="Gene3D" id="4.10.800.10">
    <property type="entry name" value="Thyroglobulin type-1"/>
    <property type="match status" value="3"/>
</dbReference>
<dbReference type="AlphaFoldDB" id="A0AAV2B4D5"/>
<dbReference type="Gene3D" id="2.10.80.20">
    <property type="match status" value="1"/>
</dbReference>
<dbReference type="PROSITE" id="PS51162">
    <property type="entry name" value="THYROGLOBULIN_1_2"/>
    <property type="match status" value="2"/>
</dbReference>
<dbReference type="GO" id="GO:0005615">
    <property type="term" value="C:extracellular space"/>
    <property type="evidence" value="ECO:0007669"/>
    <property type="project" value="TreeGrafter"/>
</dbReference>
<reference evidence="7 8" key="1">
    <citation type="submission" date="2024-04" db="EMBL/GenBank/DDBJ databases">
        <authorList>
            <person name="Rising A."/>
            <person name="Reimegard J."/>
            <person name="Sonavane S."/>
            <person name="Akerstrom W."/>
            <person name="Nylinder S."/>
            <person name="Hedman E."/>
            <person name="Kallberg Y."/>
        </authorList>
    </citation>
    <scope>NUCLEOTIDE SEQUENCE [LARGE SCALE GENOMIC DNA]</scope>
</reference>
<evidence type="ECO:0000313" key="8">
    <source>
        <dbReference type="Proteomes" id="UP001497382"/>
    </source>
</evidence>
<dbReference type="Pfam" id="PF00086">
    <property type="entry name" value="Thyroglobulin_1"/>
    <property type="match status" value="3"/>
</dbReference>
<comment type="caution">
    <text evidence="7">The sequence shown here is derived from an EMBL/GenBank/DDBJ whole genome shotgun (WGS) entry which is preliminary data.</text>
</comment>
<dbReference type="InterPro" id="IPR051950">
    <property type="entry name" value="Dev_reg/Prot_inhib"/>
</dbReference>
<sequence length="415" mass="48124">MARFVSLETIILTSTFFICVFSIWTNYCAAFSVSDLKRFHCDDFCKIVACESIADCSKGRIIRNASYCGCCDACIKFLEINEPCEKPVEGSLKDIKAPRCKDGLKCINGKCSQDTDLMSRCLLLRKWMEEKRTEEDFVEDLWLPECDEDGSFKAKQVKKRKAICYNKQGTKLFGQEEPVYAKDMSCACSRHLDYLNQSMGISFNIHPQEHCTKTGDFERLQCIKDLCYCANPITGEVESRIVKTAYISKLPCYDKKLHGEGIQKECEKELQRLNRLHFFFLQKGLKIRESKDSKPQCNFDGTFAAKQCDLEECRCTDETGVSIRSYYIGRKDHDILKSKRKMTCDCARDTIDSLRQYSMLQCESFGNYRRLQCFEEDMCFCVDDDGDIIYRMWNKTEEVEDKQCDDILTYLYNPS</sequence>
<protein>
    <recommendedName>
        <fullName evidence="6">Thyroglobulin type-1 domain-containing protein</fullName>
    </recommendedName>
</protein>
<dbReference type="SMART" id="SM00211">
    <property type="entry name" value="TY"/>
    <property type="match status" value="4"/>
</dbReference>
<evidence type="ECO:0000259" key="6">
    <source>
        <dbReference type="PROSITE" id="PS51162"/>
    </source>
</evidence>
<evidence type="ECO:0000256" key="4">
    <source>
        <dbReference type="ARBA" id="ARBA00023157"/>
    </source>
</evidence>
<comment type="caution">
    <text evidence="5">Lacks conserved residue(s) required for the propagation of feature annotation.</text>
</comment>
<evidence type="ECO:0000256" key="5">
    <source>
        <dbReference type="PROSITE-ProRule" id="PRU00500"/>
    </source>
</evidence>
<proteinExistence type="predicted"/>
<evidence type="ECO:0000256" key="3">
    <source>
        <dbReference type="ARBA" id="ARBA00022737"/>
    </source>
</evidence>
<gene>
    <name evidence="7" type="ORF">LARSCL_LOCUS16892</name>
</gene>
<dbReference type="PANTHER" id="PTHR12352">
    <property type="entry name" value="SECRETED MODULAR CALCIUM-BINDING PROTEIN"/>
    <property type="match status" value="1"/>
</dbReference>
<keyword evidence="2" id="KW-0964">Secreted</keyword>
<evidence type="ECO:0000256" key="1">
    <source>
        <dbReference type="ARBA" id="ARBA00004613"/>
    </source>
</evidence>
<dbReference type="InterPro" id="IPR000716">
    <property type="entry name" value="Thyroglobulin_1"/>
</dbReference>
<keyword evidence="4" id="KW-1015">Disulfide bond</keyword>
<comment type="subcellular location">
    <subcellularLocation>
        <location evidence="1">Secreted</location>
    </subcellularLocation>
</comment>
<keyword evidence="3" id="KW-0677">Repeat</keyword>
<dbReference type="InterPro" id="IPR053741">
    <property type="entry name" value="Ser_Fungal_Prot_Inhib_sf"/>
</dbReference>